<gene>
    <name evidence="1" type="ORF">CC77DRAFT_590214</name>
</gene>
<dbReference type="GeneID" id="29117974"/>
<dbReference type="AlphaFoldDB" id="A0A177D2F6"/>
<accession>A0A177D2F6</accession>
<reference evidence="1 2" key="1">
    <citation type="submission" date="2016-05" db="EMBL/GenBank/DDBJ databases">
        <title>Comparative analysis of secretome profiles of manganese(II)-oxidizing ascomycete fungi.</title>
        <authorList>
            <consortium name="DOE Joint Genome Institute"/>
            <person name="Zeiner C.A."/>
            <person name="Purvine S.O."/>
            <person name="Zink E.M."/>
            <person name="Wu S."/>
            <person name="Pasa-Tolic L."/>
            <person name="Chaput D.L."/>
            <person name="Haridas S."/>
            <person name="Grigoriev I.V."/>
            <person name="Santelli C.M."/>
            <person name="Hansel C.M."/>
        </authorList>
    </citation>
    <scope>NUCLEOTIDE SEQUENCE [LARGE SCALE GENOMIC DNA]</scope>
    <source>
        <strain evidence="1 2">SRC1lrK2f</strain>
    </source>
</reference>
<evidence type="ECO:0000313" key="2">
    <source>
        <dbReference type="Proteomes" id="UP000077248"/>
    </source>
</evidence>
<sequence length="269" mass="30746">MDGKYLINVLHPYPAYTARRRADDVLSDVFDYRIPCPFPHAMVHIGRWRGAWRIDVVPVGHRGTNDTAWRSKALNSLPTARLTSLCSKELGQRLSRKAPDLTFISTSVMVTTTISRRHRSWPDSKRCPLRFYRPTRTCLGNDLICPDNAQSPSPSHHRMRLRCPRDRDAEENDKPRVHTPASLRLAGLIPVASSIPSFCAKREGDHPMSWDQTGRHGFLLPQTSRSIMKKPNRSVFSSCLLLAHHSSRRLHFSYSIVTNKTLLRPIYCE</sequence>
<dbReference type="Proteomes" id="UP000077248">
    <property type="component" value="Unassembled WGS sequence"/>
</dbReference>
<dbReference type="VEuPathDB" id="FungiDB:CC77DRAFT_590214"/>
<dbReference type="RefSeq" id="XP_018379294.1">
    <property type="nucleotide sequence ID" value="XM_018532380.1"/>
</dbReference>
<organism evidence="1 2">
    <name type="scientific">Alternaria alternata</name>
    <name type="common">Alternaria rot fungus</name>
    <name type="synonym">Torula alternata</name>
    <dbReference type="NCBI Taxonomy" id="5599"/>
    <lineage>
        <taxon>Eukaryota</taxon>
        <taxon>Fungi</taxon>
        <taxon>Dikarya</taxon>
        <taxon>Ascomycota</taxon>
        <taxon>Pezizomycotina</taxon>
        <taxon>Dothideomycetes</taxon>
        <taxon>Pleosporomycetidae</taxon>
        <taxon>Pleosporales</taxon>
        <taxon>Pleosporineae</taxon>
        <taxon>Pleosporaceae</taxon>
        <taxon>Alternaria</taxon>
        <taxon>Alternaria sect. Alternaria</taxon>
        <taxon>Alternaria alternata complex</taxon>
    </lineage>
</organism>
<proteinExistence type="predicted"/>
<name>A0A177D2F6_ALTAL</name>
<keyword evidence="2" id="KW-1185">Reference proteome</keyword>
<dbReference type="EMBL" id="KV441505">
    <property type="protein sequence ID" value="OAG13873.1"/>
    <property type="molecule type" value="Genomic_DNA"/>
</dbReference>
<evidence type="ECO:0000313" key="1">
    <source>
        <dbReference type="EMBL" id="OAG13873.1"/>
    </source>
</evidence>
<protein>
    <submittedName>
        <fullName evidence="1">Uncharacterized protein</fullName>
    </submittedName>
</protein>
<dbReference type="KEGG" id="aalt:CC77DRAFT_590214"/>